<protein>
    <submittedName>
        <fullName evidence="1">Uncharacterized protein</fullName>
    </submittedName>
</protein>
<dbReference type="EMBL" id="SJPZ01000002">
    <property type="protein sequence ID" value="TWU63307.1"/>
    <property type="molecule type" value="Genomic_DNA"/>
</dbReference>
<name>A0A5C6FMN3_9PLAN</name>
<reference evidence="1 2" key="1">
    <citation type="submission" date="2019-02" db="EMBL/GenBank/DDBJ databases">
        <title>Deep-cultivation of Planctomycetes and their phenomic and genomic characterization uncovers novel biology.</title>
        <authorList>
            <person name="Wiegand S."/>
            <person name="Jogler M."/>
            <person name="Boedeker C."/>
            <person name="Pinto D."/>
            <person name="Vollmers J."/>
            <person name="Rivas-Marin E."/>
            <person name="Kohn T."/>
            <person name="Peeters S.H."/>
            <person name="Heuer A."/>
            <person name="Rast P."/>
            <person name="Oberbeckmann S."/>
            <person name="Bunk B."/>
            <person name="Jeske O."/>
            <person name="Meyerdierks A."/>
            <person name="Storesund J.E."/>
            <person name="Kallscheuer N."/>
            <person name="Luecker S."/>
            <person name="Lage O.M."/>
            <person name="Pohl T."/>
            <person name="Merkel B.J."/>
            <person name="Hornburger P."/>
            <person name="Mueller R.-W."/>
            <person name="Bruemmer F."/>
            <person name="Labrenz M."/>
            <person name="Spormann A.M."/>
            <person name="Op Den Camp H."/>
            <person name="Overmann J."/>
            <person name="Amann R."/>
            <person name="Jetten M.S.M."/>
            <person name="Mascher T."/>
            <person name="Medema M.H."/>
            <person name="Devos D.P."/>
            <person name="Kaster A.-K."/>
            <person name="Ovreas L."/>
            <person name="Rohde M."/>
            <person name="Galperin M.Y."/>
            <person name="Jogler C."/>
        </authorList>
    </citation>
    <scope>NUCLEOTIDE SEQUENCE [LARGE SCALE GENOMIC DNA]</scope>
    <source>
        <strain evidence="1 2">V7</strain>
    </source>
</reference>
<organism evidence="1 2">
    <name type="scientific">Crateriforma conspicua</name>
    <dbReference type="NCBI Taxonomy" id="2527996"/>
    <lineage>
        <taxon>Bacteria</taxon>
        <taxon>Pseudomonadati</taxon>
        <taxon>Planctomycetota</taxon>
        <taxon>Planctomycetia</taxon>
        <taxon>Planctomycetales</taxon>
        <taxon>Planctomycetaceae</taxon>
        <taxon>Crateriforma</taxon>
    </lineage>
</organism>
<dbReference type="Proteomes" id="UP000316476">
    <property type="component" value="Unassembled WGS sequence"/>
</dbReference>
<sequence length="82" mass="9352">MAPTHPDGSVCSNGNWYARRRGRRDCQDCIARTDKNCVDIGPFSDSNTSDDLAFPNGRIGRFDLHRTIGFGFLIDYRDRDIR</sequence>
<evidence type="ECO:0000313" key="1">
    <source>
        <dbReference type="EMBL" id="TWU63307.1"/>
    </source>
</evidence>
<comment type="caution">
    <text evidence="1">The sequence shown here is derived from an EMBL/GenBank/DDBJ whole genome shotgun (WGS) entry which is preliminary data.</text>
</comment>
<accession>A0A5C6FMN3</accession>
<dbReference type="AlphaFoldDB" id="A0A5C6FMN3"/>
<proteinExistence type="predicted"/>
<gene>
    <name evidence="1" type="ORF">V7x_50470</name>
</gene>
<evidence type="ECO:0000313" key="2">
    <source>
        <dbReference type="Proteomes" id="UP000316476"/>
    </source>
</evidence>